<proteinExistence type="predicted"/>
<dbReference type="Gene3D" id="3.30.160.170">
    <property type="entry name" value="FlaG-like"/>
    <property type="match status" value="1"/>
</dbReference>
<dbReference type="EMBL" id="FQXR01000002">
    <property type="protein sequence ID" value="SHH37230.1"/>
    <property type="molecule type" value="Genomic_DNA"/>
</dbReference>
<dbReference type="SUPFAM" id="SSF160214">
    <property type="entry name" value="FlaG-like"/>
    <property type="match status" value="1"/>
</dbReference>
<keyword evidence="1" id="KW-0966">Cell projection</keyword>
<dbReference type="PANTHER" id="PTHR37166:SF1">
    <property type="entry name" value="PROTEIN FLAG"/>
    <property type="match status" value="1"/>
</dbReference>
<keyword evidence="1" id="KW-0282">Flagellum</keyword>
<sequence>MHINGVSNTISNQQYDPSIVQRNIRDGEKAISSDVGNRQLRGHEERKYSEEEIIGAIESANEKFVAYDRRFEFSIHEKTKQIMVKVIDVTTDEVIREIPPEKILDMVAYIWESVGLIVDKKI</sequence>
<dbReference type="Proteomes" id="UP000184389">
    <property type="component" value="Unassembled WGS sequence"/>
</dbReference>
<dbReference type="AlphaFoldDB" id="A0A1M5SFM4"/>
<dbReference type="PANTHER" id="PTHR37166">
    <property type="entry name" value="PROTEIN FLAG"/>
    <property type="match status" value="1"/>
</dbReference>
<evidence type="ECO:0000313" key="1">
    <source>
        <dbReference type="EMBL" id="SHH37230.1"/>
    </source>
</evidence>
<dbReference type="Pfam" id="PF03646">
    <property type="entry name" value="FlaG"/>
    <property type="match status" value="1"/>
</dbReference>
<keyword evidence="1" id="KW-0969">Cilium</keyword>
<dbReference type="OrthoDB" id="9799867at2"/>
<organism evidence="1 2">
    <name type="scientific">Sporanaerobacter acetigenes DSM 13106</name>
    <dbReference type="NCBI Taxonomy" id="1123281"/>
    <lineage>
        <taxon>Bacteria</taxon>
        <taxon>Bacillati</taxon>
        <taxon>Bacillota</taxon>
        <taxon>Tissierellia</taxon>
        <taxon>Tissierellales</taxon>
        <taxon>Sporanaerobacteraceae</taxon>
        <taxon>Sporanaerobacter</taxon>
    </lineage>
</organism>
<dbReference type="RefSeq" id="WP_072742627.1">
    <property type="nucleotide sequence ID" value="NZ_FQXR01000002.1"/>
</dbReference>
<dbReference type="InterPro" id="IPR035924">
    <property type="entry name" value="FlaG-like_sf"/>
</dbReference>
<keyword evidence="2" id="KW-1185">Reference proteome</keyword>
<name>A0A1M5SFM4_9FIRM</name>
<dbReference type="STRING" id="1123281.SAMN02745180_00157"/>
<accession>A0A1M5SFM4</accession>
<reference evidence="1 2" key="1">
    <citation type="submission" date="2016-11" db="EMBL/GenBank/DDBJ databases">
        <authorList>
            <person name="Jaros S."/>
            <person name="Januszkiewicz K."/>
            <person name="Wedrychowicz H."/>
        </authorList>
    </citation>
    <scope>NUCLEOTIDE SEQUENCE [LARGE SCALE GENOMIC DNA]</scope>
    <source>
        <strain evidence="1 2">DSM 13106</strain>
    </source>
</reference>
<evidence type="ECO:0000313" key="2">
    <source>
        <dbReference type="Proteomes" id="UP000184389"/>
    </source>
</evidence>
<dbReference type="InterPro" id="IPR005186">
    <property type="entry name" value="FlaG"/>
</dbReference>
<protein>
    <submittedName>
        <fullName evidence="1">Flagellar protein FlaG</fullName>
    </submittedName>
</protein>
<gene>
    <name evidence="1" type="ORF">SAMN02745180_00157</name>
</gene>